<dbReference type="Proteomes" id="UP000295455">
    <property type="component" value="Unassembled WGS sequence"/>
</dbReference>
<keyword evidence="1" id="KW-0812">Transmembrane</keyword>
<evidence type="ECO:0000313" key="3">
    <source>
        <dbReference type="Proteomes" id="UP000295455"/>
    </source>
</evidence>
<feature type="transmembrane region" description="Helical" evidence="1">
    <location>
        <begin position="34"/>
        <end position="58"/>
    </location>
</feature>
<dbReference type="RefSeq" id="WP_132214119.1">
    <property type="nucleotide sequence ID" value="NZ_OX156936.1"/>
</dbReference>
<name>A0A4V6NGZ2_9FLAO</name>
<evidence type="ECO:0000313" key="2">
    <source>
        <dbReference type="EMBL" id="TCL68857.1"/>
    </source>
</evidence>
<dbReference type="OrthoDB" id="1457255at2"/>
<dbReference type="AlphaFoldDB" id="A0A4V6NGZ2"/>
<keyword evidence="1" id="KW-1133">Transmembrane helix</keyword>
<keyword evidence="3" id="KW-1185">Reference proteome</keyword>
<keyword evidence="1" id="KW-0472">Membrane</keyword>
<feature type="transmembrane region" description="Helical" evidence="1">
    <location>
        <begin position="64"/>
        <end position="83"/>
    </location>
</feature>
<evidence type="ECO:0000256" key="1">
    <source>
        <dbReference type="SAM" id="Phobius"/>
    </source>
</evidence>
<protein>
    <submittedName>
        <fullName evidence="2">Uncharacterized protein</fullName>
    </submittedName>
</protein>
<proteinExistence type="predicted"/>
<reference evidence="2 3" key="1">
    <citation type="submission" date="2019-03" db="EMBL/GenBank/DDBJ databases">
        <title>Genomic Encyclopedia of Type Strains, Phase IV (KMG-IV): sequencing the most valuable type-strain genomes for metagenomic binning, comparative biology and taxonomic classification.</title>
        <authorList>
            <person name="Goeker M."/>
        </authorList>
    </citation>
    <scope>NUCLEOTIDE SEQUENCE [LARGE SCALE GENOMIC DNA]</scope>
    <source>
        <strain evidence="2 3">DSM 18792</strain>
    </source>
</reference>
<comment type="caution">
    <text evidence="2">The sequence shown here is derived from an EMBL/GenBank/DDBJ whole genome shotgun (WGS) entry which is preliminary data.</text>
</comment>
<feature type="transmembrane region" description="Helical" evidence="1">
    <location>
        <begin position="104"/>
        <end position="124"/>
    </location>
</feature>
<organism evidence="2 3">
    <name type="scientific">Mariniflexile fucanivorans</name>
    <dbReference type="NCBI Taxonomy" id="264023"/>
    <lineage>
        <taxon>Bacteria</taxon>
        <taxon>Pseudomonadati</taxon>
        <taxon>Bacteroidota</taxon>
        <taxon>Flavobacteriia</taxon>
        <taxon>Flavobacteriales</taxon>
        <taxon>Flavobacteriaceae</taxon>
        <taxon>Mariniflexile</taxon>
    </lineage>
</organism>
<sequence>MKIIEFFKDFWLDFFAAYYKRLKKNAAYETPISIVLHLSFTQAVNFNTVIVIVLHLFTSIKLNFIILFLPIVLLCLINFYYFYHKLNKKQRKAILNKEPKYKIILYDLYDVFSTILFMLSLYVFSKG</sequence>
<dbReference type="EMBL" id="SLUP01000001">
    <property type="protein sequence ID" value="TCL68857.1"/>
    <property type="molecule type" value="Genomic_DNA"/>
</dbReference>
<accession>A0A4V6NGZ2</accession>
<gene>
    <name evidence="2" type="ORF">EV196_101282</name>
</gene>